<dbReference type="Proteomes" id="UP001184833">
    <property type="component" value="Unassembled WGS sequence"/>
</dbReference>
<organism evidence="1 2">
    <name type="scientific">Chryseobacterium vietnamense</name>
    <dbReference type="NCBI Taxonomy" id="866785"/>
    <lineage>
        <taxon>Bacteria</taxon>
        <taxon>Pseudomonadati</taxon>
        <taxon>Bacteroidota</taxon>
        <taxon>Flavobacteriia</taxon>
        <taxon>Flavobacteriales</taxon>
        <taxon>Weeksellaceae</taxon>
        <taxon>Chryseobacterium group</taxon>
        <taxon>Chryseobacterium</taxon>
    </lineage>
</organism>
<name>A0ACC6J303_9FLAO</name>
<comment type="caution">
    <text evidence="1">The sequence shown here is derived from an EMBL/GenBank/DDBJ whole genome shotgun (WGS) entry which is preliminary data.</text>
</comment>
<evidence type="ECO:0000313" key="1">
    <source>
        <dbReference type="EMBL" id="MDR6457416.1"/>
    </source>
</evidence>
<proteinExistence type="predicted"/>
<dbReference type="EMBL" id="JAVDQX010000001">
    <property type="protein sequence ID" value="MDR6457416.1"/>
    <property type="molecule type" value="Genomic_DNA"/>
</dbReference>
<evidence type="ECO:0000313" key="2">
    <source>
        <dbReference type="Proteomes" id="UP001184833"/>
    </source>
</evidence>
<gene>
    <name evidence="1" type="ORF">J2786_000509</name>
</gene>
<protein>
    <submittedName>
        <fullName evidence="1">Uncharacterized protein</fullName>
    </submittedName>
</protein>
<accession>A0ACC6J303</accession>
<reference evidence="1" key="1">
    <citation type="submission" date="2023-07" db="EMBL/GenBank/DDBJ databases">
        <title>Sorghum-associated microbial communities from plants grown in Nebraska, USA.</title>
        <authorList>
            <person name="Schachtman D."/>
        </authorList>
    </citation>
    <scope>NUCLEOTIDE SEQUENCE</scope>
    <source>
        <strain evidence="1">DS2329</strain>
    </source>
</reference>
<keyword evidence="2" id="KW-1185">Reference proteome</keyword>
<sequence>MNCKQLNSIELEEVLAFLEHLPTRQNEKEAWYPNPFTPENQASFKIDKLKNLWYLFSEGIGGTTTDLFRNISKHR</sequence>